<feature type="transmembrane region" description="Helical" evidence="9">
    <location>
        <begin position="36"/>
        <end position="54"/>
    </location>
</feature>
<evidence type="ECO:0000256" key="5">
    <source>
        <dbReference type="ARBA" id="ARBA00022741"/>
    </source>
</evidence>
<evidence type="ECO:0000256" key="3">
    <source>
        <dbReference type="ARBA" id="ARBA00022553"/>
    </source>
</evidence>
<dbReference type="STRING" id="1123357.SAMN02745244_02550"/>
<keyword evidence="4" id="KW-0808">Transferase</keyword>
<evidence type="ECO:0000259" key="10">
    <source>
        <dbReference type="Pfam" id="PF02518"/>
    </source>
</evidence>
<dbReference type="PANTHER" id="PTHR24421">
    <property type="entry name" value="NITRATE/NITRITE SENSOR PROTEIN NARX-RELATED"/>
    <property type="match status" value="1"/>
</dbReference>
<keyword evidence="9" id="KW-0812">Transmembrane</keyword>
<dbReference type="GO" id="GO:0016020">
    <property type="term" value="C:membrane"/>
    <property type="evidence" value="ECO:0007669"/>
    <property type="project" value="InterPro"/>
</dbReference>
<accession>A0A1M6JG67</accession>
<evidence type="ECO:0000256" key="7">
    <source>
        <dbReference type="ARBA" id="ARBA00022840"/>
    </source>
</evidence>
<dbReference type="SUPFAM" id="SSF55874">
    <property type="entry name" value="ATPase domain of HSP90 chaperone/DNA topoisomerase II/histidine kinase"/>
    <property type="match status" value="1"/>
</dbReference>
<dbReference type="GO" id="GO:0046983">
    <property type="term" value="F:protein dimerization activity"/>
    <property type="evidence" value="ECO:0007669"/>
    <property type="project" value="InterPro"/>
</dbReference>
<gene>
    <name evidence="12" type="ORF">SAMN02745244_02550</name>
</gene>
<feature type="domain" description="Signal transduction histidine kinase subgroup 3 dimerisation and phosphoacceptor" evidence="11">
    <location>
        <begin position="191"/>
        <end position="255"/>
    </location>
</feature>
<dbReference type="Proteomes" id="UP000184512">
    <property type="component" value="Unassembled WGS sequence"/>
</dbReference>
<dbReference type="InterPro" id="IPR003594">
    <property type="entry name" value="HATPase_dom"/>
</dbReference>
<dbReference type="InterPro" id="IPR050482">
    <property type="entry name" value="Sensor_HK_TwoCompSys"/>
</dbReference>
<dbReference type="OrthoDB" id="144293at2"/>
<dbReference type="EMBL" id="FQZG01000050">
    <property type="protein sequence ID" value="SHJ45696.1"/>
    <property type="molecule type" value="Genomic_DNA"/>
</dbReference>
<dbReference type="AlphaFoldDB" id="A0A1M6JG67"/>
<dbReference type="EC" id="2.7.13.3" evidence="2"/>
<evidence type="ECO:0000313" key="13">
    <source>
        <dbReference type="Proteomes" id="UP000184512"/>
    </source>
</evidence>
<evidence type="ECO:0000256" key="1">
    <source>
        <dbReference type="ARBA" id="ARBA00000085"/>
    </source>
</evidence>
<evidence type="ECO:0000259" key="11">
    <source>
        <dbReference type="Pfam" id="PF07730"/>
    </source>
</evidence>
<keyword evidence="5" id="KW-0547">Nucleotide-binding</keyword>
<dbReference type="Pfam" id="PF07730">
    <property type="entry name" value="HisKA_3"/>
    <property type="match status" value="1"/>
</dbReference>
<keyword evidence="13" id="KW-1185">Reference proteome</keyword>
<feature type="transmembrane region" description="Helical" evidence="9">
    <location>
        <begin position="66"/>
        <end position="86"/>
    </location>
</feature>
<evidence type="ECO:0000256" key="4">
    <source>
        <dbReference type="ARBA" id="ARBA00022679"/>
    </source>
</evidence>
<dbReference type="Pfam" id="PF02518">
    <property type="entry name" value="HATPase_c"/>
    <property type="match status" value="1"/>
</dbReference>
<feature type="transmembrane region" description="Helical" evidence="9">
    <location>
        <begin position="9"/>
        <end position="30"/>
    </location>
</feature>
<dbReference type="Gene3D" id="3.30.565.10">
    <property type="entry name" value="Histidine kinase-like ATPase, C-terminal domain"/>
    <property type="match status" value="1"/>
</dbReference>
<dbReference type="CDD" id="cd16917">
    <property type="entry name" value="HATPase_UhpB-NarQ-NarX-like"/>
    <property type="match status" value="1"/>
</dbReference>
<dbReference type="GO" id="GO:0005524">
    <property type="term" value="F:ATP binding"/>
    <property type="evidence" value="ECO:0007669"/>
    <property type="project" value="UniProtKB-KW"/>
</dbReference>
<evidence type="ECO:0000313" key="12">
    <source>
        <dbReference type="EMBL" id="SHJ45696.1"/>
    </source>
</evidence>
<dbReference type="PANTHER" id="PTHR24421:SF10">
    <property type="entry name" value="NITRATE_NITRITE SENSOR PROTEIN NARQ"/>
    <property type="match status" value="1"/>
</dbReference>
<dbReference type="InterPro" id="IPR036890">
    <property type="entry name" value="HATPase_C_sf"/>
</dbReference>
<comment type="catalytic activity">
    <reaction evidence="1">
        <text>ATP + protein L-histidine = ADP + protein N-phospho-L-histidine.</text>
        <dbReference type="EC" id="2.7.13.3"/>
    </reaction>
</comment>
<proteinExistence type="predicted"/>
<feature type="transmembrane region" description="Helical" evidence="9">
    <location>
        <begin position="115"/>
        <end position="134"/>
    </location>
</feature>
<protein>
    <recommendedName>
        <fullName evidence="2">histidine kinase</fullName>
        <ecNumber evidence="2">2.7.13.3</ecNumber>
    </recommendedName>
</protein>
<feature type="transmembrane region" description="Helical" evidence="9">
    <location>
        <begin position="140"/>
        <end position="159"/>
    </location>
</feature>
<dbReference type="InterPro" id="IPR011712">
    <property type="entry name" value="Sig_transdc_His_kin_sub3_dim/P"/>
</dbReference>
<dbReference type="Gene3D" id="1.20.5.1930">
    <property type="match status" value="1"/>
</dbReference>
<reference evidence="12 13" key="1">
    <citation type="submission" date="2016-11" db="EMBL/GenBank/DDBJ databases">
        <authorList>
            <person name="Jaros S."/>
            <person name="Januszkiewicz K."/>
            <person name="Wedrychowicz H."/>
        </authorList>
    </citation>
    <scope>NUCLEOTIDE SEQUENCE [LARGE SCALE GENOMIC DNA]</scope>
    <source>
        <strain evidence="12 13">DSM 12906</strain>
    </source>
</reference>
<organism evidence="12 13">
    <name type="scientific">Tessaracoccus bendigoensis DSM 12906</name>
    <dbReference type="NCBI Taxonomy" id="1123357"/>
    <lineage>
        <taxon>Bacteria</taxon>
        <taxon>Bacillati</taxon>
        <taxon>Actinomycetota</taxon>
        <taxon>Actinomycetes</taxon>
        <taxon>Propionibacteriales</taxon>
        <taxon>Propionibacteriaceae</taxon>
        <taxon>Tessaracoccus</taxon>
    </lineage>
</organism>
<dbReference type="RefSeq" id="WP_073188876.1">
    <property type="nucleotide sequence ID" value="NZ_FQZG01000050.1"/>
</dbReference>
<keyword evidence="9" id="KW-1133">Transmembrane helix</keyword>
<keyword evidence="7" id="KW-0067">ATP-binding</keyword>
<dbReference type="GO" id="GO:0000155">
    <property type="term" value="F:phosphorelay sensor kinase activity"/>
    <property type="evidence" value="ECO:0007669"/>
    <property type="project" value="InterPro"/>
</dbReference>
<evidence type="ECO:0000256" key="2">
    <source>
        <dbReference type="ARBA" id="ARBA00012438"/>
    </source>
</evidence>
<keyword evidence="3" id="KW-0597">Phosphoprotein</keyword>
<feature type="domain" description="Histidine kinase/HSP90-like ATPase" evidence="10">
    <location>
        <begin position="295"/>
        <end position="377"/>
    </location>
</feature>
<keyword evidence="8" id="KW-0902">Two-component regulatory system</keyword>
<keyword evidence="9" id="KW-0472">Membrane</keyword>
<name>A0A1M6JG67_9ACTN</name>
<sequence length="382" mass="39836">MPEFLTRNVMYVLLTAVLGAIGVLAVVDAARSGHVLAAWSIGAAVIVHIGGYWWHATAPERQPWWAYQLAQLGLVLVLVVLGRVLVDVPVSLAESALICLAGEGLGVWGNSRRGFGLAAGHLALAVAVILLFSGPGGPTGALVSLGVSSVMLVVLLVLWNREAELRGRAETLAAELSASRDEVARLTLAAERQRLARELHDTLAQGLTGITLQLEAASEYLSRGGVERAGQIIEGSLASARTTLAASREAIDDLRRLPEALAEEIRARGEAFAARTGIVCRIDVESAPDLPSAEATHLLKVLDEALANVAAHSGATGVVVRFVGRSGGYVLEVADDGVGFDPGAVGREHYGLVGMGERADLLGARLTVSSRPGATVVALEKG</sequence>
<evidence type="ECO:0000256" key="8">
    <source>
        <dbReference type="ARBA" id="ARBA00023012"/>
    </source>
</evidence>
<evidence type="ECO:0000256" key="6">
    <source>
        <dbReference type="ARBA" id="ARBA00022777"/>
    </source>
</evidence>
<evidence type="ECO:0000256" key="9">
    <source>
        <dbReference type="SAM" id="Phobius"/>
    </source>
</evidence>
<keyword evidence="6 12" id="KW-0418">Kinase</keyword>